<dbReference type="CDD" id="cd02440">
    <property type="entry name" value="AdoMet_MTases"/>
    <property type="match status" value="1"/>
</dbReference>
<dbReference type="InterPro" id="IPR052356">
    <property type="entry name" value="Thiol_S-MT"/>
</dbReference>
<dbReference type="Gene3D" id="3.40.50.150">
    <property type="entry name" value="Vaccinia Virus protein VP39"/>
    <property type="match status" value="1"/>
</dbReference>
<sequence>MAILLVRLIRPWLLMSISAWYFFTTSLGLLASGDFRTLTSWPAFHETWFARFWSHIAPGVKANAEQKVLALLEGRVRDGRIYESVVGQPVDGIVLEIGAGSGMWADAFATVAERAKSSTSSGPSLRKIYGVEPNAQSAAALRQRVKEVGLEGTYEVVPVGIEHLNDPTAWGAVIQPGTVDCIVTVQCLCSIPEPEKNIRLLHSYLKKGGRWYVYEHVRAEHGIAVPSYQGEQQQPRLEPGEQLF</sequence>
<gene>
    <name evidence="1" type="ORF">QQZ08_005152</name>
</gene>
<reference evidence="1 2" key="1">
    <citation type="journal article" date="2025" name="Microbiol. Resour. Announc.">
        <title>Draft genome sequences for Neonectria magnoliae and Neonectria punicea, canker pathogens of Liriodendron tulipifera and Acer saccharum in West Virginia.</title>
        <authorList>
            <person name="Petronek H.M."/>
            <person name="Kasson M.T."/>
            <person name="Metheny A.M."/>
            <person name="Stauder C.M."/>
            <person name="Lovett B."/>
            <person name="Lynch S.C."/>
            <person name="Garnas J.R."/>
            <person name="Kasson L.R."/>
            <person name="Stajich J.E."/>
        </authorList>
    </citation>
    <scope>NUCLEOTIDE SEQUENCE [LARGE SCALE GENOMIC DNA]</scope>
    <source>
        <strain evidence="1 2">NRRL 64651</strain>
    </source>
</reference>
<evidence type="ECO:0008006" key="3">
    <source>
        <dbReference type="Google" id="ProtNLM"/>
    </source>
</evidence>
<dbReference type="Pfam" id="PF13489">
    <property type="entry name" value="Methyltransf_23"/>
    <property type="match status" value="1"/>
</dbReference>
<dbReference type="PANTHER" id="PTHR45036:SF1">
    <property type="entry name" value="METHYLTRANSFERASE LIKE 7A"/>
    <property type="match status" value="1"/>
</dbReference>
<dbReference type="Proteomes" id="UP001498421">
    <property type="component" value="Unassembled WGS sequence"/>
</dbReference>
<dbReference type="PANTHER" id="PTHR45036">
    <property type="entry name" value="METHYLTRANSFERASE LIKE 7B"/>
    <property type="match status" value="1"/>
</dbReference>
<keyword evidence="2" id="KW-1185">Reference proteome</keyword>
<proteinExistence type="predicted"/>
<dbReference type="EMBL" id="JAZAVK010000043">
    <property type="protein sequence ID" value="KAK7428255.1"/>
    <property type="molecule type" value="Genomic_DNA"/>
</dbReference>
<name>A0ABR1I5H2_9HYPO</name>
<dbReference type="SUPFAM" id="SSF53335">
    <property type="entry name" value="S-adenosyl-L-methionine-dependent methyltransferases"/>
    <property type="match status" value="1"/>
</dbReference>
<evidence type="ECO:0000313" key="1">
    <source>
        <dbReference type="EMBL" id="KAK7428255.1"/>
    </source>
</evidence>
<dbReference type="InterPro" id="IPR029063">
    <property type="entry name" value="SAM-dependent_MTases_sf"/>
</dbReference>
<evidence type="ECO:0000313" key="2">
    <source>
        <dbReference type="Proteomes" id="UP001498421"/>
    </source>
</evidence>
<accession>A0ABR1I5H2</accession>
<organism evidence="1 2">
    <name type="scientific">Neonectria magnoliae</name>
    <dbReference type="NCBI Taxonomy" id="2732573"/>
    <lineage>
        <taxon>Eukaryota</taxon>
        <taxon>Fungi</taxon>
        <taxon>Dikarya</taxon>
        <taxon>Ascomycota</taxon>
        <taxon>Pezizomycotina</taxon>
        <taxon>Sordariomycetes</taxon>
        <taxon>Hypocreomycetidae</taxon>
        <taxon>Hypocreales</taxon>
        <taxon>Nectriaceae</taxon>
        <taxon>Neonectria</taxon>
    </lineage>
</organism>
<protein>
    <recommendedName>
        <fullName evidence="3">Methyltransferase domain-containing protein</fullName>
    </recommendedName>
</protein>
<comment type="caution">
    <text evidence="1">The sequence shown here is derived from an EMBL/GenBank/DDBJ whole genome shotgun (WGS) entry which is preliminary data.</text>
</comment>